<dbReference type="Proteomes" id="UP001432000">
    <property type="component" value="Chromosome"/>
</dbReference>
<gene>
    <name evidence="9" type="ORF">WDS16_21785</name>
</gene>
<name>A0ABZ2PJ87_9NOCA</name>
<comment type="similarity">
    <text evidence="2">Belongs to the AzlC family.</text>
</comment>
<evidence type="ECO:0000256" key="4">
    <source>
        <dbReference type="ARBA" id="ARBA00022475"/>
    </source>
</evidence>
<evidence type="ECO:0000313" key="9">
    <source>
        <dbReference type="EMBL" id="WXG67826.1"/>
    </source>
</evidence>
<sequence length="227" mass="23094">MRSILRTPPSSPSRDIALVCLADGLVGASFGAIAVSAGLPIWVPVAMSVFVFAGAAQFILVGVLAAGGNPLAAVASALLVNTRLVPLGFSISDTFDGTSWPRKLLGSHLITDEAVAFTAMESERTRRRAAFWLCGIGLFVAWNTGVLIGAFLGGQITDTAALGLDAAFPAVLIALIMPALRDALTRNAALIGAAIAVAAALVLPPGLPVLLALLGVIPAYVATKVNA</sequence>
<keyword evidence="10" id="KW-1185">Reference proteome</keyword>
<evidence type="ECO:0000256" key="3">
    <source>
        <dbReference type="ARBA" id="ARBA00022448"/>
    </source>
</evidence>
<dbReference type="Pfam" id="PF03591">
    <property type="entry name" value="AzlC"/>
    <property type="match status" value="1"/>
</dbReference>
<feature type="transmembrane region" description="Helical" evidence="8">
    <location>
        <begin position="130"/>
        <end position="153"/>
    </location>
</feature>
<dbReference type="InterPro" id="IPR011606">
    <property type="entry name" value="Brnchd-chn_aa_trnsp_permease"/>
</dbReference>
<feature type="transmembrane region" description="Helical" evidence="8">
    <location>
        <begin position="159"/>
        <end position="177"/>
    </location>
</feature>
<evidence type="ECO:0000256" key="7">
    <source>
        <dbReference type="ARBA" id="ARBA00023136"/>
    </source>
</evidence>
<protein>
    <submittedName>
        <fullName evidence="9">AzlC family ABC transporter permease</fullName>
    </submittedName>
</protein>
<keyword evidence="4" id="KW-1003">Cell membrane</keyword>
<accession>A0ABZ2PJ87</accession>
<comment type="subcellular location">
    <subcellularLocation>
        <location evidence="1">Cell membrane</location>
        <topology evidence="1">Multi-pass membrane protein</topology>
    </subcellularLocation>
</comment>
<keyword evidence="3" id="KW-0813">Transport</keyword>
<evidence type="ECO:0000256" key="6">
    <source>
        <dbReference type="ARBA" id="ARBA00022989"/>
    </source>
</evidence>
<dbReference type="EMBL" id="CP147846">
    <property type="protein sequence ID" value="WXG67826.1"/>
    <property type="molecule type" value="Genomic_DNA"/>
</dbReference>
<feature type="transmembrane region" description="Helical" evidence="8">
    <location>
        <begin position="16"/>
        <end position="35"/>
    </location>
</feature>
<evidence type="ECO:0000256" key="5">
    <source>
        <dbReference type="ARBA" id="ARBA00022692"/>
    </source>
</evidence>
<dbReference type="RefSeq" id="WP_338887629.1">
    <property type="nucleotide sequence ID" value="NZ_CP147846.1"/>
</dbReference>
<evidence type="ECO:0000256" key="1">
    <source>
        <dbReference type="ARBA" id="ARBA00004651"/>
    </source>
</evidence>
<evidence type="ECO:0000313" key="10">
    <source>
        <dbReference type="Proteomes" id="UP001432000"/>
    </source>
</evidence>
<dbReference type="PANTHER" id="PTHR34979">
    <property type="entry name" value="INNER MEMBRANE PROTEIN YGAZ"/>
    <property type="match status" value="1"/>
</dbReference>
<keyword evidence="6 8" id="KW-1133">Transmembrane helix</keyword>
<dbReference type="PANTHER" id="PTHR34979:SF1">
    <property type="entry name" value="INNER MEMBRANE PROTEIN YGAZ"/>
    <property type="match status" value="1"/>
</dbReference>
<organism evidence="9 10">
    <name type="scientific">Rhodococcus sovatensis</name>
    <dbReference type="NCBI Taxonomy" id="1805840"/>
    <lineage>
        <taxon>Bacteria</taxon>
        <taxon>Bacillati</taxon>
        <taxon>Actinomycetota</taxon>
        <taxon>Actinomycetes</taxon>
        <taxon>Mycobacteriales</taxon>
        <taxon>Nocardiaceae</taxon>
        <taxon>Rhodococcus</taxon>
    </lineage>
</organism>
<evidence type="ECO:0000256" key="8">
    <source>
        <dbReference type="SAM" id="Phobius"/>
    </source>
</evidence>
<keyword evidence="5 8" id="KW-0812">Transmembrane</keyword>
<feature type="transmembrane region" description="Helical" evidence="8">
    <location>
        <begin position="189"/>
        <end position="221"/>
    </location>
</feature>
<evidence type="ECO:0000256" key="2">
    <source>
        <dbReference type="ARBA" id="ARBA00010735"/>
    </source>
</evidence>
<proteinExistence type="inferred from homology"/>
<keyword evidence="7 8" id="KW-0472">Membrane</keyword>
<reference evidence="9 10" key="1">
    <citation type="submission" date="2024-03" db="EMBL/GenBank/DDBJ databases">
        <title>Natural products discovery in diverse microorganisms through a two-stage MS feature dereplication strategy.</title>
        <authorList>
            <person name="Zhang R."/>
        </authorList>
    </citation>
    <scope>NUCLEOTIDE SEQUENCE [LARGE SCALE GENOMIC DNA]</scope>
    <source>
        <strain evidence="9 10">18930</strain>
    </source>
</reference>